<feature type="region of interest" description="Disordered" evidence="1">
    <location>
        <begin position="837"/>
        <end position="868"/>
    </location>
</feature>
<feature type="compositionally biased region" description="Polar residues" evidence="1">
    <location>
        <begin position="842"/>
        <end position="855"/>
    </location>
</feature>
<feature type="compositionally biased region" description="Low complexity" evidence="1">
    <location>
        <begin position="856"/>
        <end position="867"/>
    </location>
</feature>
<feature type="region of interest" description="Disordered" evidence="1">
    <location>
        <begin position="448"/>
        <end position="481"/>
    </location>
</feature>
<organism evidence="2 3">
    <name type="scientific">Sinanodonta woodiana</name>
    <name type="common">Chinese pond mussel</name>
    <name type="synonym">Anodonta woodiana</name>
    <dbReference type="NCBI Taxonomy" id="1069815"/>
    <lineage>
        <taxon>Eukaryota</taxon>
        <taxon>Metazoa</taxon>
        <taxon>Spiralia</taxon>
        <taxon>Lophotrochozoa</taxon>
        <taxon>Mollusca</taxon>
        <taxon>Bivalvia</taxon>
        <taxon>Autobranchia</taxon>
        <taxon>Heteroconchia</taxon>
        <taxon>Palaeoheterodonta</taxon>
        <taxon>Unionida</taxon>
        <taxon>Unionoidea</taxon>
        <taxon>Unionidae</taxon>
        <taxon>Unioninae</taxon>
        <taxon>Sinanodonta</taxon>
    </lineage>
</organism>
<keyword evidence="3" id="KW-1185">Reference proteome</keyword>
<dbReference type="Proteomes" id="UP001634394">
    <property type="component" value="Unassembled WGS sequence"/>
</dbReference>
<accession>A0ABD3WK38</accession>
<feature type="region of interest" description="Disordered" evidence="1">
    <location>
        <begin position="738"/>
        <end position="768"/>
    </location>
</feature>
<reference evidence="2 3" key="1">
    <citation type="submission" date="2024-11" db="EMBL/GenBank/DDBJ databases">
        <title>Chromosome-level genome assembly of the freshwater bivalve Anodonta woodiana.</title>
        <authorList>
            <person name="Chen X."/>
        </authorList>
    </citation>
    <scope>NUCLEOTIDE SEQUENCE [LARGE SCALE GENOMIC DNA]</scope>
    <source>
        <strain evidence="2">MN2024</strain>
        <tissue evidence="2">Gills</tissue>
    </source>
</reference>
<comment type="caution">
    <text evidence="2">The sequence shown here is derived from an EMBL/GenBank/DDBJ whole genome shotgun (WGS) entry which is preliminary data.</text>
</comment>
<sequence length="1282" mass="144082">MRESVSEMNTMTVPTSLTSLIKSDQCQREINLFGPCQQMPMATSDFNYHSREEMKQTGKTYYVKAGEKLVVLLELHSVNDNKGQQVHSELDWFQDVHLLELLQLVQDVIQQRVEQVLATSKHQLAVAKATSPSDIITGNSLRLVYTFKKRQGHQICLISESDKDSKGQQEEKEKNRDNPDRKNYTVFQEKIIVFVCQRKQGSPHGMSKLLKVLGDMGQQTGSQTVSISSYFNKLPSLQATYTAGQSVDSQCQQGSLSQRSLHAQQYKPHEDIIQNIKLEPHESLPQAPPSEGRHHAIQKIIKRNELGMTRKRKKKNLRGVDTPAVTSAEKKDENVKTYSDKLPIKIEANSDIDSGSECNFSKNEKTCRGDDDENGVKYDSVKQSDLCVKKKDFEKKKLPNFKFKDKVNNETVVCRKKADSKVDLDSSRDCGRSETTFSKYQAKTESQTGTKSCNSISVQESSKPCNGQPEASPEKHQQNDANNYSCHSPILCLSPRTKEISDIDKCIRERHDYVAQRMVGNSPVKVMSIHTMDKVTQSTDRSPKESTRGSSNEKNYYITHSEKILQTSKQEESDKSGRVNKLCNCDKKEACKNYNDRDSKCEKRKSQIEKLGHVDDRNSCSDAAKSVPTRNIHETKSLLGKRKKYDNSDSVEDEFCSIKRDRKSEIDMKDDTYIKGETSYKDVKPNKNSHVTKKSSIFESVEDLPDLLPSGAQLMPKLLSQNNSKSFSSHVNISKGSSPLLSHGSPIGSSVSPPKGAKLSPSLSQKSPGIAEKCSRLIGRSPSLSKNSLCLSKVLQTADKEYRNLNTATTLSNKISSSSVSPDPCLISVSASSPRKVRFSDASHSQTNCTSTQKISSSDSSPFSTSSGYTIKPVNTVRAGLTQTQKGVMGSVTVVSVDAFNGMYKPASDALSSLPGSEELHTNQRTQCSNKPHVGKSFVPRTKVTEELKNMNTRVGSHCKSQSEEMSSNYSSKDGTVGRLHTLTKHHRKKRQLPDFVDPCTSSIGESSDKNHRIKRKLSYYGHPYTSLTGESNDKHQRRKRQLPDFADSSNFLTGETSEFKSKSTKADNNLEQKCSLKFGNVSRTLDRKSNEIIQTKMTDSKTINKSPTRISFLNEGSLGVDTTDLDETKEMEQDHVLLKELADEFRGITGTLMQEIKSAKHVRDLNEEQLMFLVMSSKKYLRDIFQGKIDCERHKLYKEGGKTRRDLDFRIHLGLFTEEQHDIVMERMMSIFCNKHHKYLDYLLRVLLPEMLIKIYMEVHGTSHAETDKIMASVPQNNVSS</sequence>
<feature type="region of interest" description="Disordered" evidence="1">
    <location>
        <begin position="158"/>
        <end position="181"/>
    </location>
</feature>
<evidence type="ECO:0000256" key="1">
    <source>
        <dbReference type="SAM" id="MobiDB-lite"/>
    </source>
</evidence>
<feature type="region of interest" description="Disordered" evidence="1">
    <location>
        <begin position="1024"/>
        <end position="1050"/>
    </location>
</feature>
<feature type="region of interest" description="Disordered" evidence="1">
    <location>
        <begin position="533"/>
        <end position="556"/>
    </location>
</feature>
<feature type="region of interest" description="Disordered" evidence="1">
    <location>
        <begin position="954"/>
        <end position="977"/>
    </location>
</feature>
<protein>
    <submittedName>
        <fullName evidence="2">Uncharacterized protein</fullName>
    </submittedName>
</protein>
<dbReference type="EMBL" id="JBJQND010000006">
    <property type="protein sequence ID" value="KAL3873128.1"/>
    <property type="molecule type" value="Genomic_DNA"/>
</dbReference>
<evidence type="ECO:0000313" key="2">
    <source>
        <dbReference type="EMBL" id="KAL3873128.1"/>
    </source>
</evidence>
<name>A0ABD3WK38_SINWO</name>
<gene>
    <name evidence="2" type="ORF">ACJMK2_036283</name>
</gene>
<proteinExistence type="predicted"/>
<evidence type="ECO:0000313" key="3">
    <source>
        <dbReference type="Proteomes" id="UP001634394"/>
    </source>
</evidence>
<feature type="compositionally biased region" description="Basic and acidic residues" evidence="1">
    <location>
        <begin position="160"/>
        <end position="181"/>
    </location>
</feature>
<feature type="compositionally biased region" description="Polar residues" evidence="1">
    <location>
        <begin position="448"/>
        <end position="465"/>
    </location>
</feature>